<protein>
    <submittedName>
        <fullName evidence="13">Survival motor neuron protein-like</fullName>
    </submittedName>
</protein>
<dbReference type="PANTHER" id="PTHR39267:SF1">
    <property type="entry name" value="SURVIVAL MOTOR NEURON PROTEIN"/>
    <property type="match status" value="1"/>
</dbReference>
<gene>
    <name evidence="13" type="ORF">HHUSO_G35049</name>
</gene>
<reference evidence="13 14" key="1">
    <citation type="submission" date="2021-05" db="EMBL/GenBank/DDBJ databases">
        <authorList>
            <person name="Zahm M."/>
            <person name="Klopp C."/>
            <person name="Cabau C."/>
            <person name="Kuhl H."/>
            <person name="Suciu R."/>
            <person name="Ciorpac M."/>
            <person name="Holostenco D."/>
            <person name="Gessner J."/>
            <person name="Wuertz S."/>
            <person name="Hohne C."/>
            <person name="Stock M."/>
            <person name="Gislard M."/>
            <person name="Lluch J."/>
            <person name="Milhes M."/>
            <person name="Lampietro C."/>
            <person name="Lopez Roques C."/>
            <person name="Donnadieu C."/>
            <person name="Du K."/>
            <person name="Schartl M."/>
            <person name="Guiguen Y."/>
        </authorList>
    </citation>
    <scope>NUCLEOTIDE SEQUENCE [LARGE SCALE GENOMIC DNA]</scope>
    <source>
        <strain evidence="13">Hh-F2</strain>
        <tissue evidence="13">Blood</tissue>
    </source>
</reference>
<name>A0ABR0Y580_HUSHU</name>
<dbReference type="EMBL" id="JAHFZB010000049">
    <property type="protein sequence ID" value="KAK6467509.1"/>
    <property type="molecule type" value="Genomic_DNA"/>
</dbReference>
<evidence type="ECO:0000256" key="4">
    <source>
        <dbReference type="ARBA" id="ARBA00004484"/>
    </source>
</evidence>
<dbReference type="Pfam" id="PF06003">
    <property type="entry name" value="SMN_Tudor"/>
    <property type="match status" value="2"/>
</dbReference>
<evidence type="ECO:0000259" key="12">
    <source>
        <dbReference type="PROSITE" id="PS50304"/>
    </source>
</evidence>
<evidence type="ECO:0000313" key="13">
    <source>
        <dbReference type="EMBL" id="KAK6467509.1"/>
    </source>
</evidence>
<keyword evidence="7" id="KW-0507">mRNA processing</keyword>
<evidence type="ECO:0000256" key="1">
    <source>
        <dbReference type="ARBA" id="ARBA00004216"/>
    </source>
</evidence>
<dbReference type="InterPro" id="IPR040424">
    <property type="entry name" value="Smn1"/>
</dbReference>
<dbReference type="InterPro" id="IPR047313">
    <property type="entry name" value="SMN_C"/>
</dbReference>
<evidence type="ECO:0000256" key="7">
    <source>
        <dbReference type="ARBA" id="ARBA00022664"/>
    </source>
</evidence>
<dbReference type="Pfam" id="PF20635">
    <property type="entry name" value="SMN_YG-box"/>
    <property type="match status" value="1"/>
</dbReference>
<keyword evidence="9" id="KW-0539">Nucleus</keyword>
<dbReference type="CDD" id="cd22852">
    <property type="entry name" value="SMN_C"/>
    <property type="match status" value="1"/>
</dbReference>
<evidence type="ECO:0000256" key="10">
    <source>
        <dbReference type="ARBA" id="ARBA00034695"/>
    </source>
</evidence>
<feature type="compositionally biased region" description="Polar residues" evidence="11">
    <location>
        <begin position="170"/>
        <end position="187"/>
    </location>
</feature>
<comment type="caution">
    <text evidence="13">The sequence shown here is derived from an EMBL/GenBank/DDBJ whole genome shotgun (WGS) entry which is preliminary data.</text>
</comment>
<proteinExistence type="inferred from homology"/>
<dbReference type="SMART" id="SM00333">
    <property type="entry name" value="TUDOR"/>
    <property type="match status" value="2"/>
</dbReference>
<feature type="region of interest" description="Disordered" evidence="11">
    <location>
        <begin position="241"/>
        <end position="320"/>
    </location>
</feature>
<dbReference type="PROSITE" id="PS50304">
    <property type="entry name" value="TUDOR"/>
    <property type="match status" value="2"/>
</dbReference>
<feature type="region of interest" description="Disordered" evidence="11">
    <location>
        <begin position="48"/>
        <end position="74"/>
    </location>
</feature>
<comment type="subcellular location">
    <subcellularLocation>
        <location evidence="1">Cytoplasm</location>
        <location evidence="1">Myofibril</location>
        <location evidence="1">Sarcomere</location>
        <location evidence="1">Z line</location>
    </subcellularLocation>
    <subcellularLocation>
        <location evidence="3">Cytoplasmic granule</location>
    </subcellularLocation>
    <subcellularLocation>
        <location evidence="2">Nucleus</location>
        <location evidence="2">Cajal body</location>
    </subcellularLocation>
    <subcellularLocation>
        <location evidence="10">Nucleus</location>
        <location evidence="10">Gem</location>
    </subcellularLocation>
    <subcellularLocation>
        <location evidence="4">Perikaryon</location>
    </subcellularLocation>
</comment>
<feature type="compositionally biased region" description="Basic and acidic residues" evidence="11">
    <location>
        <begin position="292"/>
        <end position="303"/>
    </location>
</feature>
<evidence type="ECO:0000256" key="11">
    <source>
        <dbReference type="SAM" id="MobiDB-lite"/>
    </source>
</evidence>
<evidence type="ECO:0000256" key="9">
    <source>
        <dbReference type="ARBA" id="ARBA00023242"/>
    </source>
</evidence>
<feature type="domain" description="Tudor" evidence="12">
    <location>
        <begin position="78"/>
        <end position="138"/>
    </location>
</feature>
<feature type="domain" description="Tudor" evidence="12">
    <location>
        <begin position="187"/>
        <end position="247"/>
    </location>
</feature>
<keyword evidence="8" id="KW-0508">mRNA splicing</keyword>
<dbReference type="PANTHER" id="PTHR39267">
    <property type="entry name" value="SURVIVAL MOTOR NEURON-LIKE PROTEIN 1"/>
    <property type="match status" value="1"/>
</dbReference>
<dbReference type="Gene3D" id="2.30.30.140">
    <property type="match status" value="2"/>
</dbReference>
<dbReference type="InterPro" id="IPR002999">
    <property type="entry name" value="Tudor"/>
</dbReference>
<evidence type="ECO:0000313" key="14">
    <source>
        <dbReference type="Proteomes" id="UP001369086"/>
    </source>
</evidence>
<dbReference type="Proteomes" id="UP001369086">
    <property type="component" value="Unassembled WGS sequence"/>
</dbReference>
<feature type="region of interest" description="Disordered" evidence="11">
    <location>
        <begin position="130"/>
        <end position="187"/>
    </location>
</feature>
<organism evidence="13 14">
    <name type="scientific">Huso huso</name>
    <name type="common">Beluga</name>
    <name type="synonym">Acipenser huso</name>
    <dbReference type="NCBI Taxonomy" id="61971"/>
    <lineage>
        <taxon>Eukaryota</taxon>
        <taxon>Metazoa</taxon>
        <taxon>Chordata</taxon>
        <taxon>Craniata</taxon>
        <taxon>Vertebrata</taxon>
        <taxon>Euteleostomi</taxon>
        <taxon>Actinopterygii</taxon>
        <taxon>Chondrostei</taxon>
        <taxon>Acipenseriformes</taxon>
        <taxon>Acipenseridae</taxon>
        <taxon>Huso</taxon>
    </lineage>
</organism>
<sequence>MAELDGEIVYQSGRTEVGESFCEDTALVRAYDKAVKPLQSVPAMEREGCHPHVNVPGESEGENETKREEEEDKGTKVQWQVGWRCCAVWSEDGLVYPAMVRKLLPDRGRCVVRFEGYGNEEEQDLSALLPAQDSEPSDPTHTQDSEPSDPTHTQDSEPSDPTHTQDSEPSDPTHTSEPQPESGQASQWQVGWRCCAVWSEDGLVYPAVVRKLLPDRGRCVVRFEGYGNEEEQDLRALLPAQDSEPSDSTHTQDSVPSSPTQTQDSEPSSPTQTQDSEPTHTTELHEEDGEDESRPESLKPVKKEKAKKQGRSCPERNHAFPFPFPFPPPMPQGYSGGPTFLPLPPPPPPPAFTFHASNCEGAADEIDVDSLSSMLLSWYLCGYHTGFHLGLQQGRAEAEKNCAKIKQAQLNTNKKVRKNLS</sequence>
<feature type="compositionally biased region" description="Polar residues" evidence="11">
    <location>
        <begin position="246"/>
        <end position="276"/>
    </location>
</feature>
<dbReference type="SUPFAM" id="SSF63748">
    <property type="entry name" value="Tudor/PWWP/MBT"/>
    <property type="match status" value="2"/>
</dbReference>
<accession>A0ABR0Y580</accession>
<dbReference type="CDD" id="cd20398">
    <property type="entry name" value="Tudor_SMN"/>
    <property type="match status" value="2"/>
</dbReference>
<evidence type="ECO:0000256" key="3">
    <source>
        <dbReference type="ARBA" id="ARBA00004463"/>
    </source>
</evidence>
<keyword evidence="6" id="KW-0963">Cytoplasm</keyword>
<evidence type="ECO:0000256" key="5">
    <source>
        <dbReference type="ARBA" id="ARBA00005371"/>
    </source>
</evidence>
<keyword evidence="14" id="KW-1185">Reference proteome</keyword>
<dbReference type="InterPro" id="IPR010304">
    <property type="entry name" value="SMN_Tudor"/>
</dbReference>
<evidence type="ECO:0000256" key="6">
    <source>
        <dbReference type="ARBA" id="ARBA00022490"/>
    </source>
</evidence>
<evidence type="ECO:0000256" key="2">
    <source>
        <dbReference type="ARBA" id="ARBA00004408"/>
    </source>
</evidence>
<comment type="similarity">
    <text evidence="5">Belongs to the SMN family.</text>
</comment>
<dbReference type="InterPro" id="IPR047298">
    <property type="entry name" value="Tudor_SMN_eumet"/>
</dbReference>
<evidence type="ECO:0000256" key="8">
    <source>
        <dbReference type="ARBA" id="ARBA00023187"/>
    </source>
</evidence>